<dbReference type="AlphaFoldDB" id="A0A0G1KR47"/>
<sequence>MFIEEKELIDDQIRALNMDSIMLLDDRLDENYTINFVLDKPEWRKLYEKLTCEFEKSDSGLYVYPFERLHMTLLGRIDKRIDENRIVETLKGNLVGKTLVFKVGYLACNELGVSAVSEPEFDLAELRNKIRKDLDIKGDDYTKYLPIYERLGWFNFIRFQDYPGEKFFETLWNMRDYQFGEFEARDVDIYLNTSRTMDPEKCKLIEKVTF</sequence>
<reference evidence="1 2" key="1">
    <citation type="journal article" date="2015" name="Nature">
        <title>rRNA introns, odd ribosomes, and small enigmatic genomes across a large radiation of phyla.</title>
        <authorList>
            <person name="Brown C.T."/>
            <person name="Hug L.A."/>
            <person name="Thomas B.C."/>
            <person name="Sharon I."/>
            <person name="Castelle C.J."/>
            <person name="Singh A."/>
            <person name="Wilkins M.J."/>
            <person name="Williams K.H."/>
            <person name="Banfield J.F."/>
        </authorList>
    </citation>
    <scope>NUCLEOTIDE SEQUENCE [LARGE SCALE GENOMIC DNA]</scope>
</reference>
<evidence type="ECO:0000313" key="1">
    <source>
        <dbReference type="EMBL" id="KKT86048.1"/>
    </source>
</evidence>
<evidence type="ECO:0008006" key="3">
    <source>
        <dbReference type="Google" id="ProtNLM"/>
    </source>
</evidence>
<comment type="caution">
    <text evidence="1">The sequence shown here is derived from an EMBL/GenBank/DDBJ whole genome shotgun (WGS) entry which is preliminary data.</text>
</comment>
<name>A0A0G1KR47_9BACT</name>
<protein>
    <recommendedName>
        <fullName evidence="3">DUF1868 domain-containing protein</fullName>
    </recommendedName>
</protein>
<dbReference type="Proteomes" id="UP000034797">
    <property type="component" value="Unassembled WGS sequence"/>
</dbReference>
<organism evidence="1 2">
    <name type="scientific">Candidatus Collierbacteria bacterium GW2011_GWA2_44_99</name>
    <dbReference type="NCBI Taxonomy" id="1618380"/>
    <lineage>
        <taxon>Bacteria</taxon>
        <taxon>Candidatus Collieribacteriota</taxon>
    </lineage>
</organism>
<proteinExistence type="predicted"/>
<evidence type="ECO:0000313" key="2">
    <source>
        <dbReference type="Proteomes" id="UP000034797"/>
    </source>
</evidence>
<accession>A0A0G1KR47</accession>
<gene>
    <name evidence="1" type="ORF">UW84_C0017G0015</name>
</gene>
<dbReference type="EMBL" id="LCJW01000017">
    <property type="protein sequence ID" value="KKT86048.1"/>
    <property type="molecule type" value="Genomic_DNA"/>
</dbReference>